<evidence type="ECO:0000313" key="1">
    <source>
        <dbReference type="EMBL" id="MBC5997366.1"/>
    </source>
</evidence>
<organism evidence="1 2">
    <name type="scientific">Romboutsia faecis</name>
    <dbReference type="NCBI Taxonomy" id="2764597"/>
    <lineage>
        <taxon>Bacteria</taxon>
        <taxon>Bacillati</taxon>
        <taxon>Bacillota</taxon>
        <taxon>Clostridia</taxon>
        <taxon>Peptostreptococcales</taxon>
        <taxon>Peptostreptococcaceae</taxon>
        <taxon>Romboutsia</taxon>
    </lineage>
</organism>
<proteinExistence type="predicted"/>
<sequence length="66" mass="7952">MRKDKQSKRILDESPLLTDLVNHGQTYTEIRDMIEDENEEVRKKVNKKVDIKTPSYQDMHPYNNKF</sequence>
<name>A0ABR7JR35_9FIRM</name>
<dbReference type="RefSeq" id="WP_153925099.1">
    <property type="nucleotide sequence ID" value="NZ_JACRWE010000004.1"/>
</dbReference>
<reference evidence="1 2" key="1">
    <citation type="submission" date="2020-08" db="EMBL/GenBank/DDBJ databases">
        <authorList>
            <person name="Liu C."/>
            <person name="Sun Q."/>
        </authorList>
    </citation>
    <scope>NUCLEOTIDE SEQUENCE [LARGE SCALE GENOMIC DNA]</scope>
    <source>
        <strain evidence="1 2">NSJ-18</strain>
    </source>
</reference>
<dbReference type="Proteomes" id="UP000609849">
    <property type="component" value="Unassembled WGS sequence"/>
</dbReference>
<comment type="caution">
    <text evidence="1">The sequence shown here is derived from an EMBL/GenBank/DDBJ whole genome shotgun (WGS) entry which is preliminary data.</text>
</comment>
<keyword evidence="2" id="KW-1185">Reference proteome</keyword>
<protein>
    <submittedName>
        <fullName evidence="1">Uncharacterized protein</fullName>
    </submittedName>
</protein>
<dbReference type="EMBL" id="JACRWE010000004">
    <property type="protein sequence ID" value="MBC5997366.1"/>
    <property type="molecule type" value="Genomic_DNA"/>
</dbReference>
<evidence type="ECO:0000313" key="2">
    <source>
        <dbReference type="Proteomes" id="UP000609849"/>
    </source>
</evidence>
<accession>A0ABR7JR35</accession>
<gene>
    <name evidence="1" type="ORF">H8923_11370</name>
</gene>